<evidence type="ECO:0000259" key="1">
    <source>
        <dbReference type="Pfam" id="PF06527"/>
    </source>
</evidence>
<dbReference type="RefSeq" id="WP_081570615.1">
    <property type="nucleotide sequence ID" value="NZ_BCZD01000028.1"/>
</dbReference>
<dbReference type="AlphaFoldDB" id="A0A086P9M4"/>
<feature type="domain" description="TniQ" evidence="1">
    <location>
        <begin position="4"/>
        <end position="145"/>
    </location>
</feature>
<dbReference type="EMBL" id="JFZA02000016">
    <property type="protein sequence ID" value="KFG90092.1"/>
    <property type="molecule type" value="Genomic_DNA"/>
</dbReference>
<accession>A0A086P9M4</accession>
<organism evidence="2 3">
    <name type="scientific">Sphingobium herbicidovorans (strain ATCC 700291 / DSM 11019 / CCUG 56400 / KCTC 2939 / LMG 18315 / NBRC 16415 / MH)</name>
    <name type="common">Sphingomonas herbicidovorans</name>
    <dbReference type="NCBI Taxonomy" id="1219045"/>
    <lineage>
        <taxon>Bacteria</taxon>
        <taxon>Pseudomonadati</taxon>
        <taxon>Pseudomonadota</taxon>
        <taxon>Alphaproteobacteria</taxon>
        <taxon>Sphingomonadales</taxon>
        <taxon>Sphingomonadaceae</taxon>
        <taxon>Sphingobium</taxon>
    </lineage>
</organism>
<dbReference type="OrthoDB" id="6917259at2"/>
<evidence type="ECO:0000313" key="3">
    <source>
        <dbReference type="Proteomes" id="UP000024284"/>
    </source>
</evidence>
<dbReference type="STRING" id="76947.GCA_002080435_04156"/>
<keyword evidence="3" id="KW-1185">Reference proteome</keyword>
<dbReference type="InterPro" id="IPR009492">
    <property type="entry name" value="TniQ"/>
</dbReference>
<dbReference type="Proteomes" id="UP000024284">
    <property type="component" value="Unassembled WGS sequence"/>
</dbReference>
<name>A0A086P9M4_SPHHM</name>
<sequence>MTAHLEPFADELLTSWIARRAHGQRVRPEPNPRIARKRNGKWRTTDVLPEPEWLESWARQYKVPIEALNAVTIAHRFPTVPIDFLSWNTDPFQSVRESYRPRPRIEFGWCSKCLAQDYASASPAYFRQDWALATRGFCEKHDWPLVDYCGLCGSSQWTFFASTRGPLRLMCQDCWRPLERASPLNVTVAKIQHSWKHVIAFGRELQWAAEGKMPDQFRFNNTSAKQLLAEVRDICQLLFSEPNWLQGGHAEINRFDCPDLNPWHKPYHCIVNRIPHPLATARPVLRRALLAALAAILDPRNEVTQELFGHDRGPAINTFIVAADKRKLDAYLAMPGRWSPSFCQRIATSRARQRQDDMIMRGKDRVVRRLEKRIRAYQAIAAYSA</sequence>
<evidence type="ECO:0000313" key="2">
    <source>
        <dbReference type="EMBL" id="KFG90092.1"/>
    </source>
</evidence>
<gene>
    <name evidence="2" type="ORF">BV98_002150</name>
</gene>
<protein>
    <recommendedName>
        <fullName evidence="1">TniQ domain-containing protein</fullName>
    </recommendedName>
</protein>
<reference evidence="2" key="1">
    <citation type="submission" date="2014-08" db="EMBL/GenBank/DDBJ databases">
        <title>Draft genome sequences of Sphingobium herbicidovorans.</title>
        <authorList>
            <person name="Gan H.M."/>
            <person name="Gan H.Y."/>
            <person name="Savka M.A."/>
        </authorList>
    </citation>
    <scope>NUCLEOTIDE SEQUENCE [LARGE SCALE GENOMIC DNA]</scope>
    <source>
        <strain evidence="2">NBRC 16415</strain>
    </source>
</reference>
<proteinExistence type="predicted"/>
<dbReference type="PATRIC" id="fig|1219045.3.peg.2191"/>
<dbReference type="eggNOG" id="ENOG5030PXX">
    <property type="taxonomic scope" value="Bacteria"/>
</dbReference>
<dbReference type="Pfam" id="PF06527">
    <property type="entry name" value="TniQ"/>
    <property type="match status" value="1"/>
</dbReference>
<comment type="caution">
    <text evidence="2">The sequence shown here is derived from an EMBL/GenBank/DDBJ whole genome shotgun (WGS) entry which is preliminary data.</text>
</comment>